<protein>
    <submittedName>
        <fullName evidence="2">B-cell scaffold protein</fullName>
    </submittedName>
</protein>
<dbReference type="GO" id="GO:0005102">
    <property type="term" value="F:signaling receptor binding"/>
    <property type="evidence" value="ECO:0007669"/>
    <property type="project" value="TreeGrafter"/>
</dbReference>
<name>A0A498LKK1_LABRO</name>
<dbReference type="InterPro" id="IPR017893">
    <property type="entry name" value="DBB_domain"/>
</dbReference>
<dbReference type="PROSITE" id="PS51376">
    <property type="entry name" value="DBB"/>
    <property type="match status" value="1"/>
</dbReference>
<evidence type="ECO:0000313" key="2">
    <source>
        <dbReference type="EMBL" id="RXN08063.1"/>
    </source>
</evidence>
<dbReference type="GO" id="GO:0042113">
    <property type="term" value="P:B cell activation"/>
    <property type="evidence" value="ECO:0007669"/>
    <property type="project" value="TreeGrafter"/>
</dbReference>
<reference evidence="2 3" key="1">
    <citation type="submission" date="2018-03" db="EMBL/GenBank/DDBJ databases">
        <title>Draft genome sequence of Rohu Carp (Labeo rohita).</title>
        <authorList>
            <person name="Das P."/>
            <person name="Kushwaha B."/>
            <person name="Joshi C.G."/>
            <person name="Kumar D."/>
            <person name="Nagpure N.S."/>
            <person name="Sahoo L."/>
            <person name="Das S.P."/>
            <person name="Bit A."/>
            <person name="Patnaik S."/>
            <person name="Meher P.K."/>
            <person name="Jayasankar P."/>
            <person name="Koringa P.G."/>
            <person name="Patel N.V."/>
            <person name="Hinsu A.T."/>
            <person name="Kumar R."/>
            <person name="Pandey M."/>
            <person name="Agarwal S."/>
            <person name="Srivastava S."/>
            <person name="Singh M."/>
            <person name="Iquebal M.A."/>
            <person name="Jaiswal S."/>
            <person name="Angadi U.B."/>
            <person name="Kumar N."/>
            <person name="Raza M."/>
            <person name="Shah T.M."/>
            <person name="Rai A."/>
            <person name="Jena J.K."/>
        </authorList>
    </citation>
    <scope>NUCLEOTIDE SEQUENCE [LARGE SCALE GENOMIC DNA]</scope>
    <source>
        <strain evidence="2">DASCIFA01</strain>
        <tissue evidence="2">Testis</tissue>
    </source>
</reference>
<feature type="domain" description="DBB" evidence="1">
    <location>
        <begin position="198"/>
        <end position="330"/>
    </location>
</feature>
<dbReference type="GO" id="GO:0051898">
    <property type="term" value="P:negative regulation of phosphatidylinositol 3-kinase/protein kinase B signal transduction"/>
    <property type="evidence" value="ECO:0007669"/>
    <property type="project" value="TreeGrafter"/>
</dbReference>
<gene>
    <name evidence="2" type="ORF">ROHU_011749</name>
</gene>
<accession>A0A498LKK1</accession>
<organism evidence="2 3">
    <name type="scientific">Labeo rohita</name>
    <name type="common">Indian major carp</name>
    <name type="synonym">Cyprinus rohita</name>
    <dbReference type="NCBI Taxonomy" id="84645"/>
    <lineage>
        <taxon>Eukaryota</taxon>
        <taxon>Metazoa</taxon>
        <taxon>Chordata</taxon>
        <taxon>Craniata</taxon>
        <taxon>Vertebrata</taxon>
        <taxon>Euteleostomi</taxon>
        <taxon>Actinopterygii</taxon>
        <taxon>Neopterygii</taxon>
        <taxon>Teleostei</taxon>
        <taxon>Ostariophysi</taxon>
        <taxon>Cypriniformes</taxon>
        <taxon>Cyprinidae</taxon>
        <taxon>Labeoninae</taxon>
        <taxon>Labeonini</taxon>
        <taxon>Labeo</taxon>
    </lineage>
</organism>
<dbReference type="Pfam" id="PF14545">
    <property type="entry name" value="DBB"/>
    <property type="match status" value="1"/>
</dbReference>
<dbReference type="STRING" id="84645.A0A498LKK1"/>
<evidence type="ECO:0000313" key="3">
    <source>
        <dbReference type="Proteomes" id="UP000290572"/>
    </source>
</evidence>
<sequence length="346" mass="38864">MLNVLNVQLQGKDQIITQLFDHVRAFKQKLLLLKRHLTAEVGMVKEKVHEYDAVLSNLIQEFDSRFEDFRHNTADFELFAQSFTISVDAVRDDLQMELIALQCDSELKHKFTSLPLIDFYKCIPANRLISRKLSKRFPSSVLSSSKIYELRSIRIAVVENSILASRSSHTQLPITLFSAPTACLPEPGTTSLTKPRLAFNAHLNPKNPVEIFILLQEAMASTDAEVEFSGNKQRVRVKPVNWNECTLSVTAPDFTAGDVIVTLYNKGLVKGNAYLQYYTIMEDIAHFIQQAADPVKFMCQAFQVSSLEKLDQTLASCLMRKMPTGGFQGLQCDQSLAGGKGFFSSV</sequence>
<dbReference type="PANTHER" id="PTHR16267:SF13">
    <property type="entry name" value="B-CELL SCAFFOLD PROTEIN WITH ANKYRIN REPEATS"/>
    <property type="match status" value="1"/>
</dbReference>
<dbReference type="AlphaFoldDB" id="A0A498LKK1"/>
<evidence type="ECO:0000259" key="1">
    <source>
        <dbReference type="PROSITE" id="PS51376"/>
    </source>
</evidence>
<proteinExistence type="predicted"/>
<keyword evidence="3" id="KW-1185">Reference proteome</keyword>
<dbReference type="EMBL" id="QBIY01013331">
    <property type="protein sequence ID" value="RXN08063.1"/>
    <property type="molecule type" value="Genomic_DNA"/>
</dbReference>
<dbReference type="GO" id="GO:1990782">
    <property type="term" value="F:protein tyrosine kinase binding"/>
    <property type="evidence" value="ECO:0007669"/>
    <property type="project" value="TreeGrafter"/>
</dbReference>
<comment type="caution">
    <text evidence="2">The sequence shown here is derived from an EMBL/GenBank/DDBJ whole genome shotgun (WGS) entry which is preliminary data.</text>
</comment>
<dbReference type="PANTHER" id="PTHR16267">
    <property type="entry name" value="BANK1/PIK3AP1 FAMILY MEMBER"/>
    <property type="match status" value="1"/>
</dbReference>
<dbReference type="SMART" id="SM01282">
    <property type="entry name" value="DBB"/>
    <property type="match status" value="1"/>
</dbReference>
<dbReference type="GO" id="GO:0050869">
    <property type="term" value="P:negative regulation of B cell activation"/>
    <property type="evidence" value="ECO:0007669"/>
    <property type="project" value="TreeGrafter"/>
</dbReference>
<dbReference type="InterPro" id="IPR052446">
    <property type="entry name" value="B-cell_PI3K-Signaling_Adptrs"/>
</dbReference>
<dbReference type="Proteomes" id="UP000290572">
    <property type="component" value="Unassembled WGS sequence"/>
</dbReference>